<dbReference type="RefSeq" id="WP_270126837.1">
    <property type="nucleotide sequence ID" value="NZ_CP115396.1"/>
</dbReference>
<keyword evidence="1" id="KW-0472">Membrane</keyword>
<protein>
    <recommendedName>
        <fullName evidence="4">ABC-type uncharacterized transport system domain-containing protein</fullName>
    </recommendedName>
</protein>
<keyword evidence="1" id="KW-0812">Transmembrane</keyword>
<name>A0ABY7PQ46_9BACT</name>
<proteinExistence type="predicted"/>
<keyword evidence="3" id="KW-1185">Reference proteome</keyword>
<accession>A0ABY7PQ46</accession>
<evidence type="ECO:0000313" key="2">
    <source>
        <dbReference type="EMBL" id="WBO84323.1"/>
    </source>
</evidence>
<keyword evidence="1" id="KW-1133">Transmembrane helix</keyword>
<evidence type="ECO:0000256" key="1">
    <source>
        <dbReference type="SAM" id="Phobius"/>
    </source>
</evidence>
<dbReference type="Proteomes" id="UP001211872">
    <property type="component" value="Chromosome"/>
</dbReference>
<feature type="transmembrane region" description="Helical" evidence="1">
    <location>
        <begin position="30"/>
        <end position="49"/>
    </location>
</feature>
<gene>
    <name evidence="2" type="ORF">O9Z63_18365</name>
</gene>
<dbReference type="EMBL" id="CP115396">
    <property type="protein sequence ID" value="WBO84323.1"/>
    <property type="molecule type" value="Genomic_DNA"/>
</dbReference>
<reference evidence="2 3" key="1">
    <citation type="journal article" date="2011" name="Int. J. Syst. Evol. Microbiol.">
        <title>Hymenobacter yonginensis sp. nov., isolated from a mesotrophic artificial lake.</title>
        <authorList>
            <person name="Joung Y."/>
            <person name="Cho S.H."/>
            <person name="Kim H."/>
            <person name="Kim S.B."/>
            <person name="Joh K."/>
        </authorList>
    </citation>
    <scope>NUCLEOTIDE SEQUENCE [LARGE SCALE GENOMIC DNA]</scope>
    <source>
        <strain evidence="2 3">KCTC 22745</strain>
    </source>
</reference>
<evidence type="ECO:0008006" key="4">
    <source>
        <dbReference type="Google" id="ProtNLM"/>
    </source>
</evidence>
<evidence type="ECO:0000313" key="3">
    <source>
        <dbReference type="Proteomes" id="UP001211872"/>
    </source>
</evidence>
<sequence length="592" mass="63234">MMLYVLLSACLLAGLGVALATFYRPDRRRRLLRVLAGLVAVAALWLLAFPPRHSVAVARSEAILLTPGYQPDTLLALLRRLGPTTRVWFYAPDSSVAVPTGAKAVARLGALAEQRPALRYLHLLGAGLPAAVVPELDSIRLLWHTPPAPAGFQAAAWNRRLELGQPLVVEGRYRAAAPGPVWVRLQAAGATHDSVQLPGGSGRFQLRYTPKAAGRLVATVSAGPLRRPLAAEPVPAEVLPTRPLRVLLLAATPSFELKFLRNHLAARQHAVAWRTGISRGLTQTEFSNQPATDLSRLTLALLARYDVVVADAAALGGLAGPEAQAVRTAQRTAGLGLVVLAETTTPARSLGGATTMRVLPQPATDRPQRLAWPATKAVMPAILQLSAPARLLVGTANPARAVVAAQRLGVGTVVVSVLPETYPWLLQNETATYAAYWSRLLSAAGRPEAAATEWLALDPWPCAGLPVALQLAGASASATRPLLVSDAAGAPLARLALRQDALLPEWSTATYWPTQSGWQQLQRPGQQAQWLYVFGAPDWQGPEALRRVATLPKPATSAYISEPAQRQAAWPAGWFVALFVLAAGFLWLEEKL</sequence>
<feature type="transmembrane region" description="Helical" evidence="1">
    <location>
        <begin position="568"/>
        <end position="588"/>
    </location>
</feature>
<organism evidence="2 3">
    <name type="scientific">Hymenobacter yonginensis</name>
    <dbReference type="NCBI Taxonomy" id="748197"/>
    <lineage>
        <taxon>Bacteria</taxon>
        <taxon>Pseudomonadati</taxon>
        <taxon>Bacteroidota</taxon>
        <taxon>Cytophagia</taxon>
        <taxon>Cytophagales</taxon>
        <taxon>Hymenobacteraceae</taxon>
        <taxon>Hymenobacter</taxon>
    </lineage>
</organism>